<proteinExistence type="predicted"/>
<protein>
    <recommendedName>
        <fullName evidence="1">D-inositol 3-phosphate glycosyltransferase</fullName>
    </recommendedName>
</protein>
<keyword evidence="7" id="KW-1185">Reference proteome</keyword>
<feature type="domain" description="Glycosyltransferase subfamily 4-like N-terminal" evidence="5">
    <location>
        <begin position="17"/>
        <end position="176"/>
    </location>
</feature>
<evidence type="ECO:0000259" key="4">
    <source>
        <dbReference type="Pfam" id="PF00534"/>
    </source>
</evidence>
<dbReference type="SUPFAM" id="SSF53756">
    <property type="entry name" value="UDP-Glycosyltransferase/glycogen phosphorylase"/>
    <property type="match status" value="1"/>
</dbReference>
<dbReference type="GO" id="GO:0016758">
    <property type="term" value="F:hexosyltransferase activity"/>
    <property type="evidence" value="ECO:0007669"/>
    <property type="project" value="TreeGrafter"/>
</dbReference>
<evidence type="ECO:0000259" key="5">
    <source>
        <dbReference type="Pfam" id="PF13439"/>
    </source>
</evidence>
<dbReference type="Pfam" id="PF00534">
    <property type="entry name" value="Glycos_transf_1"/>
    <property type="match status" value="1"/>
</dbReference>
<dbReference type="PANTHER" id="PTHR45947:SF3">
    <property type="entry name" value="SULFOQUINOVOSYL TRANSFERASE SQD2"/>
    <property type="match status" value="1"/>
</dbReference>
<dbReference type="CDD" id="cd03814">
    <property type="entry name" value="GT4-like"/>
    <property type="match status" value="1"/>
</dbReference>
<organism evidence="6 7">
    <name type="scientific">Georgenia soli</name>
    <dbReference type="NCBI Taxonomy" id="638953"/>
    <lineage>
        <taxon>Bacteria</taxon>
        <taxon>Bacillati</taxon>
        <taxon>Actinomycetota</taxon>
        <taxon>Actinomycetes</taxon>
        <taxon>Micrococcales</taxon>
        <taxon>Bogoriellaceae</taxon>
        <taxon>Georgenia</taxon>
    </lineage>
</organism>
<evidence type="ECO:0000313" key="6">
    <source>
        <dbReference type="EMBL" id="PFG41254.1"/>
    </source>
</evidence>
<dbReference type="AlphaFoldDB" id="A0A2A9EQI2"/>
<dbReference type="InterPro" id="IPR028098">
    <property type="entry name" value="Glyco_trans_4-like_N"/>
</dbReference>
<dbReference type="PANTHER" id="PTHR45947">
    <property type="entry name" value="SULFOQUINOVOSYL TRANSFERASE SQD2"/>
    <property type="match status" value="1"/>
</dbReference>
<evidence type="ECO:0000313" key="7">
    <source>
        <dbReference type="Proteomes" id="UP000222106"/>
    </source>
</evidence>
<dbReference type="InterPro" id="IPR050194">
    <property type="entry name" value="Glycosyltransferase_grp1"/>
</dbReference>
<gene>
    <name evidence="6" type="ORF">ATJ97_3802</name>
</gene>
<reference evidence="6 7" key="1">
    <citation type="submission" date="2017-10" db="EMBL/GenBank/DDBJ databases">
        <title>Sequencing the genomes of 1000 actinobacteria strains.</title>
        <authorList>
            <person name="Klenk H.-P."/>
        </authorList>
    </citation>
    <scope>NUCLEOTIDE SEQUENCE [LARGE SCALE GENOMIC DNA]</scope>
    <source>
        <strain evidence="6 7">DSM 21838</strain>
    </source>
</reference>
<feature type="domain" description="Glycosyl transferase family 1" evidence="4">
    <location>
        <begin position="199"/>
        <end position="348"/>
    </location>
</feature>
<dbReference type="InterPro" id="IPR001296">
    <property type="entry name" value="Glyco_trans_1"/>
</dbReference>
<dbReference type="GO" id="GO:1901137">
    <property type="term" value="P:carbohydrate derivative biosynthetic process"/>
    <property type="evidence" value="ECO:0007669"/>
    <property type="project" value="UniProtKB-ARBA"/>
</dbReference>
<dbReference type="Proteomes" id="UP000222106">
    <property type="component" value="Unassembled WGS sequence"/>
</dbReference>
<keyword evidence="2 6" id="KW-0328">Glycosyltransferase</keyword>
<sequence length="397" mass="42014">MHVRVAIVTESFLPAANGVTTSVLRVLDHLAARGHDAVVVCPGPAPRKYAGFRVIEAPSFSYRGFRAAVPGLQLSRVLDAFAPDVLHAASPFGLGAQALLLARRRGIPTVAIFQTDVAGFARKHGLSASAPGIWRWLRRVHSCADLTLAPSTASLADLAAAGIERTGWWGRGVDADTYHPRHRGTPEGGALRQFLLDGAPEGAVLVGYVGRLAPEKRVERLAALAGDPRVRLVVVGDGPSRAVLERQLPGARFLGRLDGADLARAYAALDVFVHTGTHETFGQTLQEAMASGVTVVAPAAGGPLDVVAQGETGYLYAPEDDGALVGAVRALAGDPAMRARMGEAGRRRVLPRSWEALGEALLGHYAAVIDRAEERVARQVAGFERQLRLTGARQPHP</sequence>
<name>A0A2A9EQI2_9MICO</name>
<evidence type="ECO:0000256" key="2">
    <source>
        <dbReference type="ARBA" id="ARBA00022676"/>
    </source>
</evidence>
<evidence type="ECO:0000256" key="1">
    <source>
        <dbReference type="ARBA" id="ARBA00021292"/>
    </source>
</evidence>
<evidence type="ECO:0000256" key="3">
    <source>
        <dbReference type="ARBA" id="ARBA00022679"/>
    </source>
</evidence>
<accession>A0A2A9EQI2</accession>
<comment type="caution">
    <text evidence="6">The sequence shown here is derived from an EMBL/GenBank/DDBJ whole genome shotgun (WGS) entry which is preliminary data.</text>
</comment>
<dbReference type="Gene3D" id="3.40.50.2000">
    <property type="entry name" value="Glycogen Phosphorylase B"/>
    <property type="match status" value="2"/>
</dbReference>
<dbReference type="EMBL" id="PDJI01000004">
    <property type="protein sequence ID" value="PFG41254.1"/>
    <property type="molecule type" value="Genomic_DNA"/>
</dbReference>
<keyword evidence="3 6" id="KW-0808">Transferase</keyword>
<dbReference type="Pfam" id="PF13439">
    <property type="entry name" value="Glyco_transf_4"/>
    <property type="match status" value="1"/>
</dbReference>